<name>A0A4S2MIS7_9PEZI</name>
<feature type="region of interest" description="Disordered" evidence="1">
    <location>
        <begin position="489"/>
        <end position="512"/>
    </location>
</feature>
<evidence type="ECO:0000256" key="1">
    <source>
        <dbReference type="SAM" id="MobiDB-lite"/>
    </source>
</evidence>
<accession>A0A4S2MIS7</accession>
<proteinExistence type="predicted"/>
<feature type="region of interest" description="Disordered" evidence="1">
    <location>
        <begin position="194"/>
        <end position="259"/>
    </location>
</feature>
<organism evidence="2 3">
    <name type="scientific">Ascodesmis nigricans</name>
    <dbReference type="NCBI Taxonomy" id="341454"/>
    <lineage>
        <taxon>Eukaryota</taxon>
        <taxon>Fungi</taxon>
        <taxon>Dikarya</taxon>
        <taxon>Ascomycota</taxon>
        <taxon>Pezizomycotina</taxon>
        <taxon>Pezizomycetes</taxon>
        <taxon>Pezizales</taxon>
        <taxon>Ascodesmidaceae</taxon>
        <taxon>Ascodesmis</taxon>
    </lineage>
</organism>
<feature type="compositionally biased region" description="Low complexity" evidence="1">
    <location>
        <begin position="236"/>
        <end position="251"/>
    </location>
</feature>
<dbReference type="AlphaFoldDB" id="A0A4S2MIS7"/>
<gene>
    <name evidence="2" type="ORF">EX30DRAFT_367106</name>
</gene>
<dbReference type="Proteomes" id="UP000298138">
    <property type="component" value="Unassembled WGS sequence"/>
</dbReference>
<evidence type="ECO:0000313" key="2">
    <source>
        <dbReference type="EMBL" id="TGZ76820.1"/>
    </source>
</evidence>
<keyword evidence="3" id="KW-1185">Reference proteome</keyword>
<feature type="region of interest" description="Disordered" evidence="1">
    <location>
        <begin position="616"/>
        <end position="650"/>
    </location>
</feature>
<evidence type="ECO:0000313" key="3">
    <source>
        <dbReference type="Proteomes" id="UP000298138"/>
    </source>
</evidence>
<feature type="region of interest" description="Disordered" evidence="1">
    <location>
        <begin position="104"/>
        <end position="131"/>
    </location>
</feature>
<dbReference type="InParanoid" id="A0A4S2MIS7"/>
<sequence length="650" mass="70173">MSSRQPPSPPYTHSILAPRCPLVSLSTPHRPHLAPITFVRFRRKKSIEIEIRERQEMEKIQEMELQKAFAAESVARESAMEMMMPGLRKKRGVGNLKEKGEVENEVKNTQGTKKETPLPQIRPPRMCIGPGPKPTPEELVFYKARMQQNIAQMAPAKASPSTLPGSSYLTLPPSISDSKARAPVTWFAANAPTFKDAKPPARQSVPHKPIQRPVSKKPLPSPPVSKKPPPKKTVKKQLQPPAASTSRAPAPTFIPINNPHTPAASHAAYLARHRALLDQLSNSHLGAFSDLEIVHLTRQDPVPLFPLVPVASVTPRGGGVEQTPPTSGSLASQLFSNMAPLPPTLYDHLLGQLLLRAPPQDPTKPQVMGICTLCSLPLSGPPRAAASSGSGSKEISLGPRKVLHLRTVMPPMAVVGVLHIACAPVEIINHLRSLYQTQVSQIVASASSAFAAVATEIVAAMKRLITTPDTAEFASESNASTHAVAEFFTRNPLPSPSSSPSPDTSAPRPPLALRFDPVGRALDTLISGTLALEPYRRHILFTAHATSNATDTLLQRALEAAIVEGWSQGRWAQRPASGGVGGAEREKEGMEAEVRVEVGRRVVEGVLGKIRGAVEEGERRSGRNRRPLITTVRRDATPIRAPPRPVVVGH</sequence>
<feature type="compositionally biased region" description="Pro residues" evidence="1">
    <location>
        <begin position="640"/>
        <end position="650"/>
    </location>
</feature>
<reference evidence="2 3" key="1">
    <citation type="submission" date="2019-04" db="EMBL/GenBank/DDBJ databases">
        <title>Comparative genomics and transcriptomics to analyze fruiting body development in filamentous ascomycetes.</title>
        <authorList>
            <consortium name="DOE Joint Genome Institute"/>
            <person name="Lutkenhaus R."/>
            <person name="Traeger S."/>
            <person name="Breuer J."/>
            <person name="Kuo A."/>
            <person name="Lipzen A."/>
            <person name="Pangilinan J."/>
            <person name="Dilworth D."/>
            <person name="Sandor L."/>
            <person name="Poggeler S."/>
            <person name="Barry K."/>
            <person name="Grigoriev I.V."/>
            <person name="Nowrousian M."/>
        </authorList>
    </citation>
    <scope>NUCLEOTIDE SEQUENCE [LARGE SCALE GENOMIC DNA]</scope>
    <source>
        <strain evidence="2 3">CBS 389.68</strain>
    </source>
</reference>
<feature type="compositionally biased region" description="Basic and acidic residues" evidence="1">
    <location>
        <begin position="104"/>
        <end position="116"/>
    </location>
</feature>
<protein>
    <submittedName>
        <fullName evidence="2">Uncharacterized protein</fullName>
    </submittedName>
</protein>
<dbReference type="EMBL" id="ML220165">
    <property type="protein sequence ID" value="TGZ76820.1"/>
    <property type="molecule type" value="Genomic_DNA"/>
</dbReference>